<evidence type="ECO:0000256" key="3">
    <source>
        <dbReference type="ARBA" id="ARBA00022723"/>
    </source>
</evidence>
<dbReference type="PROSITE" id="PS51192">
    <property type="entry name" value="HELICASE_ATP_BIND_1"/>
    <property type="match status" value="1"/>
</dbReference>
<dbReference type="PROSITE" id="PS51194">
    <property type="entry name" value="HELICASE_CTER"/>
    <property type="match status" value="1"/>
</dbReference>
<dbReference type="OrthoDB" id="10265785at2759"/>
<keyword evidence="3" id="KW-0479">Metal-binding</keyword>
<reference evidence="19 20" key="1">
    <citation type="journal article" date="2014" name="Genome Biol. Evol.">
        <title>The secreted proteins of Achlya hypogyna and Thraustotheca clavata identify the ancestral oomycete secretome and reveal gene acquisitions by horizontal gene transfer.</title>
        <authorList>
            <person name="Misner I."/>
            <person name="Blouin N."/>
            <person name="Leonard G."/>
            <person name="Richards T.A."/>
            <person name="Lane C.E."/>
        </authorList>
    </citation>
    <scope>NUCLEOTIDE SEQUENCE [LARGE SCALE GENOMIC DNA]</scope>
    <source>
        <strain evidence="19 20">ATCC 34112</strain>
    </source>
</reference>
<dbReference type="InterPro" id="IPR000629">
    <property type="entry name" value="RNA-helicase_DEAD-box_CS"/>
</dbReference>
<sequence length="921" mass="104056">VVGVKSGKRVYERRSLEKTMSETPRSPRGEDSHAPAPIVDGDIDTNWEEVIESFDGMDLREDLLRGIYAYGFEKPSAIQQRAVKPILIGHDCIAQAQSGTGKTATFAISILQQIDSALRETQALILAPTRELAQQIVKVILAIGDYMGCLVHACVGGTAVRDDIRTLQSGVHIVVGTPGRVGDMINRRAFRTDSVKLFVLDEADEMLSRGFKDQIYDVFRFLPEKVQVALFSATMPLDVLEVTQRFMRDPIRILVKRDELTLEGIKQFYIAIDREEWKFDTLCDLYETLTITQAIIYCNTRRKVDWLTEKMQSKDFTVSAMHGDMEQRERDIIMREFRSGSSRVLITTDLLARGIDVQQVSLVINYDLPTNRENYIHRIGRSGRFGRKAPIGQGILVYLNFPVHLWLDFSNPFDTAALNNTNNIYINSTDGVQIGLWHSKLRPAVRGYSKVLLYLHGNGEHRASYVGLVKHQIYQIMPSVSDIVIVDYRGFGDSSRVWPTEQGVKDDALAAWQWITGDGLHRVHSDVVVHGYSLGSAIATHLVHTICKTNHCPAGLVLEAPFTTISKIVLDWVPAIQDATISSLLAHQFRTEDILHSVNATPILLVHGLKDRIVGFHHGQHLYNSHKHDNIQESPMGERSGGSQLREEEAEGMSRCQTIQRHLGHDLTARTASLGFEDRDDPEGQYAAYLEDEMRFFQESHKIPLACVKEILRSHYRSLRTLKHVLKPPPPPLSVQLEKLAQHHIEILTGPIRDICNHLTHLQFNISIPTETEVEAMGKDVFYYKLWEAESISMGIFFMPPGSKIPLHDHPFMSVVTRVLYGSFHLKAFNLVKNDLVDDNGISIILAQQTRDKHITAPLTMDLNPWQHNLHELVAEGAIGCAVFDVTIPPYDDLDRHGNHYNIVKKQEGTDDMYILETTQS</sequence>
<dbReference type="GO" id="GO:0003723">
    <property type="term" value="F:RNA binding"/>
    <property type="evidence" value="ECO:0007669"/>
    <property type="project" value="UniProtKB-KW"/>
</dbReference>
<dbReference type="GO" id="GO:0046872">
    <property type="term" value="F:metal ion binding"/>
    <property type="evidence" value="ECO:0007669"/>
    <property type="project" value="UniProtKB-KW"/>
</dbReference>
<evidence type="ECO:0000259" key="18">
    <source>
        <dbReference type="PROSITE" id="PS51195"/>
    </source>
</evidence>
<dbReference type="PROSITE" id="PS00039">
    <property type="entry name" value="DEAD_ATP_HELICASE"/>
    <property type="match status" value="1"/>
</dbReference>
<evidence type="ECO:0000256" key="7">
    <source>
        <dbReference type="ARBA" id="ARBA00022840"/>
    </source>
</evidence>
<dbReference type="Pfam" id="PF07847">
    <property type="entry name" value="PCO_ADO"/>
    <property type="match status" value="1"/>
</dbReference>
<dbReference type="InterPro" id="IPR014001">
    <property type="entry name" value="Helicase_ATP-bd"/>
</dbReference>
<keyword evidence="20" id="KW-1185">Reference proteome</keyword>
<feature type="compositionally biased region" description="Basic and acidic residues" evidence="15">
    <location>
        <begin position="13"/>
        <end position="33"/>
    </location>
</feature>
<comment type="similarity">
    <text evidence="12">Belongs to the DEAD box helicase family. eIF4A subfamily.</text>
</comment>
<name>A0A1V9ZQK4_9STRA</name>
<feature type="non-terminal residue" evidence="19">
    <location>
        <position position="1"/>
    </location>
</feature>
<evidence type="ECO:0000256" key="4">
    <source>
        <dbReference type="ARBA" id="ARBA00022741"/>
    </source>
</evidence>
<dbReference type="InterPro" id="IPR022742">
    <property type="entry name" value="Hydrolase_4"/>
</dbReference>
<keyword evidence="7" id="KW-0067">ATP-binding</keyword>
<dbReference type="GO" id="GO:0005524">
    <property type="term" value="F:ATP binding"/>
    <property type="evidence" value="ECO:0007669"/>
    <property type="project" value="UniProtKB-KW"/>
</dbReference>
<dbReference type="CDD" id="cd18046">
    <property type="entry name" value="DEADc_EIF4AII_EIF4AI_DDX2"/>
    <property type="match status" value="1"/>
</dbReference>
<evidence type="ECO:0000256" key="13">
    <source>
        <dbReference type="ARBA" id="ARBA00047984"/>
    </source>
</evidence>
<feature type="domain" description="Helicase C-terminal" evidence="17">
    <location>
        <begin position="264"/>
        <end position="442"/>
    </location>
</feature>
<keyword evidence="8" id="KW-0694">RNA-binding</keyword>
<keyword evidence="11" id="KW-0408">Iron</keyword>
<feature type="region of interest" description="Disordered" evidence="15">
    <location>
        <begin position="13"/>
        <end position="41"/>
    </location>
</feature>
<evidence type="ECO:0000256" key="10">
    <source>
        <dbReference type="ARBA" id="ARBA00023002"/>
    </source>
</evidence>
<evidence type="ECO:0000256" key="6">
    <source>
        <dbReference type="ARBA" id="ARBA00022806"/>
    </source>
</evidence>
<dbReference type="SMART" id="SM00490">
    <property type="entry name" value="HELICc"/>
    <property type="match status" value="1"/>
</dbReference>
<dbReference type="Gene3D" id="3.40.50.1820">
    <property type="entry name" value="alpha/beta hydrolase"/>
    <property type="match status" value="1"/>
</dbReference>
<dbReference type="Gene3D" id="2.60.120.10">
    <property type="entry name" value="Jelly Rolls"/>
    <property type="match status" value="1"/>
</dbReference>
<dbReference type="SUPFAM" id="SSF53474">
    <property type="entry name" value="alpha/beta-Hydrolases"/>
    <property type="match status" value="1"/>
</dbReference>
<evidence type="ECO:0000256" key="14">
    <source>
        <dbReference type="PROSITE-ProRule" id="PRU00552"/>
    </source>
</evidence>
<dbReference type="PROSITE" id="PS51195">
    <property type="entry name" value="Q_MOTIF"/>
    <property type="match status" value="1"/>
</dbReference>
<feature type="domain" description="Helicase ATP-binding" evidence="16">
    <location>
        <begin position="83"/>
        <end position="253"/>
    </location>
</feature>
<dbReference type="InterPro" id="IPR014710">
    <property type="entry name" value="RmlC-like_jellyroll"/>
</dbReference>
<evidence type="ECO:0000313" key="20">
    <source>
        <dbReference type="Proteomes" id="UP000243217"/>
    </source>
</evidence>
<evidence type="ECO:0000256" key="12">
    <source>
        <dbReference type="ARBA" id="ARBA00024352"/>
    </source>
</evidence>
<feature type="domain" description="DEAD-box RNA helicase Q" evidence="18">
    <location>
        <begin position="52"/>
        <end position="80"/>
    </location>
</feature>
<organism evidence="19 20">
    <name type="scientific">Thraustotheca clavata</name>
    <dbReference type="NCBI Taxonomy" id="74557"/>
    <lineage>
        <taxon>Eukaryota</taxon>
        <taxon>Sar</taxon>
        <taxon>Stramenopiles</taxon>
        <taxon>Oomycota</taxon>
        <taxon>Saprolegniomycetes</taxon>
        <taxon>Saprolegniales</taxon>
        <taxon>Achlyaceae</taxon>
        <taxon>Thraustotheca</taxon>
    </lineage>
</organism>
<dbReference type="Pfam" id="PF00271">
    <property type="entry name" value="Helicase_C"/>
    <property type="match status" value="1"/>
</dbReference>
<dbReference type="CDD" id="cd18787">
    <property type="entry name" value="SF2_C_DEAD"/>
    <property type="match status" value="1"/>
</dbReference>
<comment type="catalytic activity">
    <reaction evidence="13">
        <text>ATP + H2O = ADP + phosphate + H(+)</text>
        <dbReference type="Rhea" id="RHEA:13065"/>
        <dbReference type="ChEBI" id="CHEBI:15377"/>
        <dbReference type="ChEBI" id="CHEBI:15378"/>
        <dbReference type="ChEBI" id="CHEBI:30616"/>
        <dbReference type="ChEBI" id="CHEBI:43474"/>
        <dbReference type="ChEBI" id="CHEBI:456216"/>
        <dbReference type="EC" id="3.6.4.13"/>
    </reaction>
</comment>
<evidence type="ECO:0000259" key="16">
    <source>
        <dbReference type="PROSITE" id="PS51192"/>
    </source>
</evidence>
<keyword evidence="9" id="KW-0648">Protein biosynthesis</keyword>
<dbReference type="Pfam" id="PF12146">
    <property type="entry name" value="Hydrolase_4"/>
    <property type="match status" value="1"/>
</dbReference>
<dbReference type="InterPro" id="IPR044728">
    <property type="entry name" value="EIF4A_DEADc"/>
</dbReference>
<gene>
    <name evidence="19" type="ORF">THRCLA_06033</name>
</gene>
<dbReference type="SUPFAM" id="SSF52540">
    <property type="entry name" value="P-loop containing nucleoside triphosphate hydrolases"/>
    <property type="match status" value="1"/>
</dbReference>
<evidence type="ECO:0000259" key="17">
    <source>
        <dbReference type="PROSITE" id="PS51194"/>
    </source>
</evidence>
<evidence type="ECO:0000256" key="11">
    <source>
        <dbReference type="ARBA" id="ARBA00023004"/>
    </source>
</evidence>
<evidence type="ECO:0000256" key="1">
    <source>
        <dbReference type="ARBA" id="ARBA00012552"/>
    </source>
</evidence>
<feature type="short sequence motif" description="Q motif" evidence="14">
    <location>
        <begin position="52"/>
        <end position="80"/>
    </location>
</feature>
<evidence type="ECO:0000256" key="8">
    <source>
        <dbReference type="ARBA" id="ARBA00022884"/>
    </source>
</evidence>
<dbReference type="AlphaFoldDB" id="A0A1V9ZQK4"/>
<dbReference type="FunFam" id="3.40.50.300:FF:000089">
    <property type="entry name" value="Eukaryotic initiation factor 4A-II"/>
    <property type="match status" value="1"/>
</dbReference>
<dbReference type="SMART" id="SM00487">
    <property type="entry name" value="DEXDc"/>
    <property type="match status" value="1"/>
</dbReference>
<evidence type="ECO:0000256" key="9">
    <source>
        <dbReference type="ARBA" id="ARBA00022917"/>
    </source>
</evidence>
<dbReference type="EMBL" id="JNBS01001718">
    <property type="protein sequence ID" value="OQS00308.1"/>
    <property type="molecule type" value="Genomic_DNA"/>
</dbReference>
<dbReference type="InterPro" id="IPR011545">
    <property type="entry name" value="DEAD/DEAH_box_helicase_dom"/>
</dbReference>
<dbReference type="GO" id="GO:0003724">
    <property type="term" value="F:RNA helicase activity"/>
    <property type="evidence" value="ECO:0007669"/>
    <property type="project" value="UniProtKB-EC"/>
</dbReference>
<dbReference type="GO" id="GO:0003743">
    <property type="term" value="F:translation initiation factor activity"/>
    <property type="evidence" value="ECO:0007669"/>
    <property type="project" value="UniProtKB-KW"/>
</dbReference>
<dbReference type="SUPFAM" id="SSF51182">
    <property type="entry name" value="RmlC-like cupins"/>
    <property type="match status" value="1"/>
</dbReference>
<dbReference type="CDD" id="cd20289">
    <property type="entry name" value="cupin_ADO"/>
    <property type="match status" value="1"/>
</dbReference>
<keyword evidence="2" id="KW-0396">Initiation factor</keyword>
<evidence type="ECO:0000256" key="15">
    <source>
        <dbReference type="SAM" id="MobiDB-lite"/>
    </source>
</evidence>
<evidence type="ECO:0000313" key="19">
    <source>
        <dbReference type="EMBL" id="OQS00308.1"/>
    </source>
</evidence>
<keyword evidence="6 19" id="KW-0347">Helicase</keyword>
<dbReference type="InterPro" id="IPR027417">
    <property type="entry name" value="P-loop_NTPase"/>
</dbReference>
<evidence type="ECO:0000256" key="2">
    <source>
        <dbReference type="ARBA" id="ARBA00022540"/>
    </source>
</evidence>
<dbReference type="Proteomes" id="UP000243217">
    <property type="component" value="Unassembled WGS sequence"/>
</dbReference>
<dbReference type="Pfam" id="PF00270">
    <property type="entry name" value="DEAD"/>
    <property type="match status" value="1"/>
</dbReference>
<keyword evidence="10" id="KW-0560">Oxidoreductase</keyword>
<proteinExistence type="inferred from homology"/>
<dbReference type="InterPro" id="IPR012864">
    <property type="entry name" value="PCO/ADO"/>
</dbReference>
<accession>A0A1V9ZQK4</accession>
<evidence type="ECO:0000256" key="5">
    <source>
        <dbReference type="ARBA" id="ARBA00022801"/>
    </source>
</evidence>
<dbReference type="EC" id="3.6.4.13" evidence="1"/>
<dbReference type="FunFam" id="3.40.50.300:FF:000031">
    <property type="entry name" value="Eukaryotic initiation factor 4A-III"/>
    <property type="match status" value="1"/>
</dbReference>
<dbReference type="PANTHER" id="PTHR47958">
    <property type="entry name" value="ATP-DEPENDENT RNA HELICASE DBP3"/>
    <property type="match status" value="1"/>
</dbReference>
<feature type="region of interest" description="Disordered" evidence="15">
    <location>
        <begin position="627"/>
        <end position="653"/>
    </location>
</feature>
<dbReference type="Gene3D" id="3.40.50.300">
    <property type="entry name" value="P-loop containing nucleotide triphosphate hydrolases"/>
    <property type="match status" value="2"/>
</dbReference>
<keyword evidence="5" id="KW-0378">Hydrolase</keyword>
<dbReference type="InterPro" id="IPR014014">
    <property type="entry name" value="RNA_helicase_DEAD_Q_motif"/>
</dbReference>
<comment type="caution">
    <text evidence="19">The sequence shown here is derived from an EMBL/GenBank/DDBJ whole genome shotgun (WGS) entry which is preliminary data.</text>
</comment>
<dbReference type="GO" id="GO:0016702">
    <property type="term" value="F:oxidoreductase activity, acting on single donors with incorporation of molecular oxygen, incorporation of two atoms of oxygen"/>
    <property type="evidence" value="ECO:0007669"/>
    <property type="project" value="InterPro"/>
</dbReference>
<dbReference type="InterPro" id="IPR011051">
    <property type="entry name" value="RmlC_Cupin_sf"/>
</dbReference>
<protein>
    <recommendedName>
        <fullName evidence="1">RNA helicase</fullName>
        <ecNumber evidence="1">3.6.4.13</ecNumber>
    </recommendedName>
</protein>
<dbReference type="GO" id="GO:0016787">
    <property type="term" value="F:hydrolase activity"/>
    <property type="evidence" value="ECO:0007669"/>
    <property type="project" value="UniProtKB-KW"/>
</dbReference>
<dbReference type="InterPro" id="IPR001650">
    <property type="entry name" value="Helicase_C-like"/>
</dbReference>
<dbReference type="STRING" id="74557.A0A1V9ZQK4"/>
<dbReference type="InterPro" id="IPR029058">
    <property type="entry name" value="AB_hydrolase_fold"/>
</dbReference>
<keyword evidence="4" id="KW-0547">Nucleotide-binding</keyword>